<dbReference type="EMBL" id="BGPR01002057">
    <property type="protein sequence ID" value="GBM67006.1"/>
    <property type="molecule type" value="Genomic_DNA"/>
</dbReference>
<feature type="compositionally biased region" description="Polar residues" evidence="1">
    <location>
        <begin position="74"/>
        <end position="93"/>
    </location>
</feature>
<accession>A0A4Y2HNQ3</accession>
<evidence type="ECO:0000256" key="1">
    <source>
        <dbReference type="SAM" id="MobiDB-lite"/>
    </source>
</evidence>
<evidence type="ECO:0000313" key="3">
    <source>
        <dbReference type="Proteomes" id="UP000499080"/>
    </source>
</evidence>
<gene>
    <name evidence="2" type="ORF">AVEN_135503_1</name>
</gene>
<dbReference type="Proteomes" id="UP000499080">
    <property type="component" value="Unassembled WGS sequence"/>
</dbReference>
<keyword evidence="3" id="KW-1185">Reference proteome</keyword>
<evidence type="ECO:0000313" key="2">
    <source>
        <dbReference type="EMBL" id="GBM67006.1"/>
    </source>
</evidence>
<name>A0A4Y2HNQ3_ARAVE</name>
<comment type="caution">
    <text evidence="2">The sequence shown here is derived from an EMBL/GenBank/DDBJ whole genome shotgun (WGS) entry which is preliminary data.</text>
</comment>
<reference evidence="2 3" key="1">
    <citation type="journal article" date="2019" name="Sci. Rep.">
        <title>Orb-weaving spider Araneus ventricosus genome elucidates the spidroin gene catalogue.</title>
        <authorList>
            <person name="Kono N."/>
            <person name="Nakamura H."/>
            <person name="Ohtoshi R."/>
            <person name="Moran D.A.P."/>
            <person name="Shinohara A."/>
            <person name="Yoshida Y."/>
            <person name="Fujiwara M."/>
            <person name="Mori M."/>
            <person name="Tomita M."/>
            <person name="Arakawa K."/>
        </authorList>
    </citation>
    <scope>NUCLEOTIDE SEQUENCE [LARGE SCALE GENOMIC DNA]</scope>
</reference>
<organism evidence="2 3">
    <name type="scientific">Araneus ventricosus</name>
    <name type="common">Orbweaver spider</name>
    <name type="synonym">Epeira ventricosa</name>
    <dbReference type="NCBI Taxonomy" id="182803"/>
    <lineage>
        <taxon>Eukaryota</taxon>
        <taxon>Metazoa</taxon>
        <taxon>Ecdysozoa</taxon>
        <taxon>Arthropoda</taxon>
        <taxon>Chelicerata</taxon>
        <taxon>Arachnida</taxon>
        <taxon>Araneae</taxon>
        <taxon>Araneomorphae</taxon>
        <taxon>Entelegynae</taxon>
        <taxon>Araneoidea</taxon>
        <taxon>Araneidae</taxon>
        <taxon>Araneus</taxon>
    </lineage>
</organism>
<proteinExistence type="predicted"/>
<sequence>MGRRVQSSKSDSTEDPPCMWCRPPGRRVLISKSDSTEDSSCMWACCKLNLQQGTKRLPLVWCGILEKWPRGHAPSSSSCQGSKLQGPPSNSPCVASKTRRNYN</sequence>
<dbReference type="AlphaFoldDB" id="A0A4Y2HNQ3"/>
<feature type="region of interest" description="Disordered" evidence="1">
    <location>
        <begin position="70"/>
        <end position="103"/>
    </location>
</feature>
<protein>
    <submittedName>
        <fullName evidence="2">Uncharacterized protein</fullName>
    </submittedName>
</protein>